<dbReference type="EC" id="2.7.1.25" evidence="2 6"/>
<dbReference type="InterPro" id="IPR002891">
    <property type="entry name" value="APS"/>
</dbReference>
<dbReference type="RefSeq" id="WP_369084868.1">
    <property type="nucleotide sequence ID" value="NZ_JBFSHR010000064.1"/>
</dbReference>
<evidence type="ECO:0000313" key="9">
    <source>
        <dbReference type="Proteomes" id="UP001560267"/>
    </source>
</evidence>
<keyword evidence="6 8" id="KW-0418">Kinase</keyword>
<evidence type="ECO:0000256" key="3">
    <source>
        <dbReference type="ARBA" id="ARBA00022679"/>
    </source>
</evidence>
<feature type="domain" description="APS kinase" evidence="7">
    <location>
        <begin position="7"/>
        <end position="152"/>
    </location>
</feature>
<proteinExistence type="inferred from homology"/>
<organism evidence="8 9">
    <name type="scientific">Ferrimicrobium acidiphilum</name>
    <dbReference type="NCBI Taxonomy" id="121039"/>
    <lineage>
        <taxon>Bacteria</taxon>
        <taxon>Bacillati</taxon>
        <taxon>Actinomycetota</taxon>
        <taxon>Acidimicrobiia</taxon>
        <taxon>Acidimicrobiales</taxon>
        <taxon>Acidimicrobiaceae</taxon>
        <taxon>Ferrimicrobium</taxon>
    </lineage>
</organism>
<evidence type="ECO:0000259" key="7">
    <source>
        <dbReference type="Pfam" id="PF01583"/>
    </source>
</evidence>
<keyword evidence="3 6" id="KW-0808">Transferase</keyword>
<dbReference type="NCBIfam" id="TIGR00455">
    <property type="entry name" value="apsK"/>
    <property type="match status" value="1"/>
</dbReference>
<evidence type="ECO:0000256" key="4">
    <source>
        <dbReference type="ARBA" id="ARBA00022741"/>
    </source>
</evidence>
<evidence type="ECO:0000313" key="8">
    <source>
        <dbReference type="EMBL" id="MEX6430599.1"/>
    </source>
</evidence>
<dbReference type="Pfam" id="PF01583">
    <property type="entry name" value="APS_kinase"/>
    <property type="match status" value="1"/>
</dbReference>
<comment type="function">
    <text evidence="6">Catalyzes the synthesis of activated sulfate.</text>
</comment>
<gene>
    <name evidence="8" type="primary">cysC</name>
    <name evidence="8" type="ORF">AB6A68_12255</name>
</gene>
<dbReference type="SUPFAM" id="SSF52540">
    <property type="entry name" value="P-loop containing nucleoside triphosphate hydrolases"/>
    <property type="match status" value="1"/>
</dbReference>
<name>A0ABV3Y615_9ACTN</name>
<dbReference type="Proteomes" id="UP001560267">
    <property type="component" value="Unassembled WGS sequence"/>
</dbReference>
<dbReference type="EMBL" id="JBFSHR010000064">
    <property type="protein sequence ID" value="MEX6430599.1"/>
    <property type="molecule type" value="Genomic_DNA"/>
</dbReference>
<dbReference type="PANTHER" id="PTHR42700:SF1">
    <property type="entry name" value="SULFATE ADENYLYLTRANSFERASE"/>
    <property type="match status" value="1"/>
</dbReference>
<evidence type="ECO:0000256" key="2">
    <source>
        <dbReference type="ARBA" id="ARBA00012121"/>
    </source>
</evidence>
<comment type="pathway">
    <text evidence="6">Sulfur metabolism; hydrogen sulfide biosynthesis; sulfite from sulfate: step 2/3.</text>
</comment>
<evidence type="ECO:0000256" key="5">
    <source>
        <dbReference type="ARBA" id="ARBA00022840"/>
    </source>
</evidence>
<dbReference type="InterPro" id="IPR050512">
    <property type="entry name" value="Sulf_AdTrans/APS_kinase"/>
</dbReference>
<evidence type="ECO:0000256" key="6">
    <source>
        <dbReference type="RuleBase" id="RU004347"/>
    </source>
</evidence>
<comment type="similarity">
    <text evidence="6">Belongs to the APS kinase family.</text>
</comment>
<keyword evidence="4 6" id="KW-0547">Nucleotide-binding</keyword>
<dbReference type="Gene3D" id="3.40.50.300">
    <property type="entry name" value="P-loop containing nucleotide triphosphate hydrolases"/>
    <property type="match status" value="1"/>
</dbReference>
<keyword evidence="5 6" id="KW-0067">ATP-binding</keyword>
<dbReference type="InterPro" id="IPR027417">
    <property type="entry name" value="P-loop_NTPase"/>
</dbReference>
<reference evidence="8 9" key="1">
    <citation type="submission" date="2024-07" db="EMBL/GenBank/DDBJ databases">
        <title>Draft Genome Sequence of Ferrimicrobium acidiphilum Strain YE2023, Isolated from a Pulp of Bioleach Reactor.</title>
        <authorList>
            <person name="Elkina Y.A."/>
            <person name="Bulaeva A.G."/>
            <person name="Beletsky A.V."/>
            <person name="Mardanov A.V."/>
        </authorList>
    </citation>
    <scope>NUCLEOTIDE SEQUENCE [LARGE SCALE GENOMIC DNA]</scope>
    <source>
        <strain evidence="8 9">YE2023</strain>
    </source>
</reference>
<comment type="caution">
    <text evidence="8">The sequence shown here is derived from an EMBL/GenBank/DDBJ whole genome shotgun (WGS) entry which is preliminary data.</text>
</comment>
<accession>A0ABV3Y615</accession>
<dbReference type="GO" id="GO:0004020">
    <property type="term" value="F:adenylylsulfate kinase activity"/>
    <property type="evidence" value="ECO:0007669"/>
    <property type="project" value="UniProtKB-EC"/>
</dbReference>
<keyword evidence="9" id="KW-1185">Reference proteome</keyword>
<dbReference type="CDD" id="cd02027">
    <property type="entry name" value="APSK"/>
    <property type="match status" value="1"/>
</dbReference>
<dbReference type="InterPro" id="IPR059117">
    <property type="entry name" value="APS_kinase_dom"/>
</dbReference>
<dbReference type="PANTHER" id="PTHR42700">
    <property type="entry name" value="SULFATE ADENYLYLTRANSFERASE"/>
    <property type="match status" value="1"/>
</dbReference>
<comment type="catalytic activity">
    <reaction evidence="1 6">
        <text>adenosine 5'-phosphosulfate + ATP = 3'-phosphoadenylyl sulfate + ADP + H(+)</text>
        <dbReference type="Rhea" id="RHEA:24152"/>
        <dbReference type="ChEBI" id="CHEBI:15378"/>
        <dbReference type="ChEBI" id="CHEBI:30616"/>
        <dbReference type="ChEBI" id="CHEBI:58243"/>
        <dbReference type="ChEBI" id="CHEBI:58339"/>
        <dbReference type="ChEBI" id="CHEBI:456216"/>
        <dbReference type="EC" id="2.7.1.25"/>
    </reaction>
</comment>
<evidence type="ECO:0000256" key="1">
    <source>
        <dbReference type="ARBA" id="ARBA00001823"/>
    </source>
</evidence>
<sequence>MLNSAPVVWFTGLSGAGKSTIARRVADKLRASGTSLEWLDGDEVRAIVSPDLGFSRADRDIQVTRLGYIASLLARNGITAIVSAISPYEESRSKALAMCRRSVLVHVDAPLSVLEARDTKGLYRRAREGSLRGLTGVDDPYEAPCDPDVSIDTSQLTIDDAVTKVCTALARLGAYVD</sequence>
<protein>
    <recommendedName>
        <fullName evidence="2 6">Adenylyl-sulfate kinase</fullName>
        <ecNumber evidence="2 6">2.7.1.25</ecNumber>
    </recommendedName>
</protein>